<evidence type="ECO:0000256" key="1">
    <source>
        <dbReference type="ARBA" id="ARBA00004479"/>
    </source>
</evidence>
<sequence>MLGIQVDMDEDMTITKKLTVVALWCIQWYATDCPSMTAVVHMLEGETKNLVMPSNPFASTDQAESSSSVMAEKFSHEVLDVIPE</sequence>
<dbReference type="Proteomes" id="UP000541444">
    <property type="component" value="Unassembled WGS sequence"/>
</dbReference>
<evidence type="ECO:0000256" key="7">
    <source>
        <dbReference type="ARBA" id="ARBA00023180"/>
    </source>
</evidence>
<dbReference type="GO" id="GO:0004674">
    <property type="term" value="F:protein serine/threonine kinase activity"/>
    <property type="evidence" value="ECO:0007669"/>
    <property type="project" value="UniProtKB-KW"/>
</dbReference>
<proteinExistence type="predicted"/>
<dbReference type="PANTHER" id="PTHR27009">
    <property type="entry name" value="RUST RESISTANCE KINASE LR10-RELATED"/>
    <property type="match status" value="1"/>
</dbReference>
<evidence type="ECO:0000256" key="5">
    <source>
        <dbReference type="ARBA" id="ARBA00022989"/>
    </source>
</evidence>
<evidence type="ECO:0000256" key="2">
    <source>
        <dbReference type="ARBA" id="ARBA00022527"/>
    </source>
</evidence>
<reference evidence="8 9" key="1">
    <citation type="journal article" date="2020" name="IScience">
        <title>Genome Sequencing of the Endangered Kingdonia uniflora (Circaeasteraceae, Ranunculales) Reveals Potential Mechanisms of Evolutionary Specialization.</title>
        <authorList>
            <person name="Sun Y."/>
            <person name="Deng T."/>
            <person name="Zhang A."/>
            <person name="Moore M.J."/>
            <person name="Landis J.B."/>
            <person name="Lin N."/>
            <person name="Zhang H."/>
            <person name="Zhang X."/>
            <person name="Huang J."/>
            <person name="Zhang X."/>
            <person name="Sun H."/>
            <person name="Wang H."/>
        </authorList>
    </citation>
    <scope>NUCLEOTIDE SEQUENCE [LARGE SCALE GENOMIC DNA]</scope>
    <source>
        <strain evidence="8">TB1705</strain>
        <tissue evidence="8">Leaf</tissue>
    </source>
</reference>
<keyword evidence="2" id="KW-0418">Kinase</keyword>
<keyword evidence="2" id="KW-0808">Transferase</keyword>
<keyword evidence="7" id="KW-0325">Glycoprotein</keyword>
<keyword evidence="9" id="KW-1185">Reference proteome</keyword>
<protein>
    <submittedName>
        <fullName evidence="8">Uncharacterized protein</fullName>
    </submittedName>
</protein>
<keyword evidence="3" id="KW-0812">Transmembrane</keyword>
<keyword evidence="2" id="KW-0723">Serine/threonine-protein kinase</keyword>
<comment type="subcellular location">
    <subcellularLocation>
        <location evidence="1">Membrane</location>
        <topology evidence="1">Single-pass type I membrane protein</topology>
    </subcellularLocation>
</comment>
<dbReference type="OrthoDB" id="547665at2759"/>
<keyword evidence="6" id="KW-0472">Membrane</keyword>
<organism evidence="8 9">
    <name type="scientific">Kingdonia uniflora</name>
    <dbReference type="NCBI Taxonomy" id="39325"/>
    <lineage>
        <taxon>Eukaryota</taxon>
        <taxon>Viridiplantae</taxon>
        <taxon>Streptophyta</taxon>
        <taxon>Embryophyta</taxon>
        <taxon>Tracheophyta</taxon>
        <taxon>Spermatophyta</taxon>
        <taxon>Magnoliopsida</taxon>
        <taxon>Ranunculales</taxon>
        <taxon>Circaeasteraceae</taxon>
        <taxon>Kingdonia</taxon>
    </lineage>
</organism>
<dbReference type="InterPro" id="IPR045874">
    <property type="entry name" value="LRK10/LRL21-25-like"/>
</dbReference>
<name>A0A7J7NDB6_9MAGN</name>
<evidence type="ECO:0000313" key="9">
    <source>
        <dbReference type="Proteomes" id="UP000541444"/>
    </source>
</evidence>
<evidence type="ECO:0000256" key="6">
    <source>
        <dbReference type="ARBA" id="ARBA00023136"/>
    </source>
</evidence>
<gene>
    <name evidence="8" type="ORF">GIB67_030413</name>
</gene>
<accession>A0A7J7NDB6</accession>
<evidence type="ECO:0000313" key="8">
    <source>
        <dbReference type="EMBL" id="KAF6165231.1"/>
    </source>
</evidence>
<dbReference type="GO" id="GO:0016020">
    <property type="term" value="C:membrane"/>
    <property type="evidence" value="ECO:0007669"/>
    <property type="project" value="UniProtKB-SubCell"/>
</dbReference>
<dbReference type="EMBL" id="JACGCM010000857">
    <property type="protein sequence ID" value="KAF6165231.1"/>
    <property type="molecule type" value="Genomic_DNA"/>
</dbReference>
<comment type="caution">
    <text evidence="8">The sequence shown here is derived from an EMBL/GenBank/DDBJ whole genome shotgun (WGS) entry which is preliminary data.</text>
</comment>
<keyword evidence="4" id="KW-0732">Signal</keyword>
<dbReference type="AlphaFoldDB" id="A0A7J7NDB6"/>
<keyword evidence="5" id="KW-1133">Transmembrane helix</keyword>
<evidence type="ECO:0000256" key="3">
    <source>
        <dbReference type="ARBA" id="ARBA00022692"/>
    </source>
</evidence>
<evidence type="ECO:0000256" key="4">
    <source>
        <dbReference type="ARBA" id="ARBA00022729"/>
    </source>
</evidence>